<feature type="transmembrane region" description="Helical" evidence="4">
    <location>
        <begin position="6"/>
        <end position="26"/>
    </location>
</feature>
<proteinExistence type="predicted"/>
<evidence type="ECO:0000259" key="5">
    <source>
        <dbReference type="PROSITE" id="PS51503"/>
    </source>
</evidence>
<reference evidence="6" key="2">
    <citation type="submission" date="2021-08" db="EMBL/GenBank/DDBJ databases">
        <authorList>
            <person name="Tani A."/>
            <person name="Ola A."/>
            <person name="Ogura Y."/>
            <person name="Katsura K."/>
            <person name="Hayashi T."/>
        </authorList>
    </citation>
    <scope>NUCLEOTIDE SEQUENCE</scope>
    <source>
        <strain evidence="6">DSM 16372</strain>
    </source>
</reference>
<evidence type="ECO:0000256" key="2">
    <source>
        <dbReference type="ARBA" id="ARBA00022989"/>
    </source>
</evidence>
<reference evidence="6" key="1">
    <citation type="journal article" date="2016" name="Front. Microbiol.">
        <title>Genome Sequence of the Piezophilic, Mesophilic Sulfate-Reducing Bacterium Desulfovibrio indicus J2T.</title>
        <authorList>
            <person name="Cao J."/>
            <person name="Maignien L."/>
            <person name="Shao Z."/>
            <person name="Alain K."/>
            <person name="Jebbar M."/>
        </authorList>
    </citation>
    <scope>NUCLEOTIDE SEQUENCE</scope>
    <source>
        <strain evidence="6">DSM 16372</strain>
    </source>
</reference>
<keyword evidence="3 4" id="KW-0472">Membrane</keyword>
<sequence>MSANTLVLIACGAVAVVLLLGLVNMLRGGSANLSQKLMRLRVLLQFVAIVVIMGVVWWRAA</sequence>
<keyword evidence="7" id="KW-1185">Reference proteome</keyword>
<protein>
    <recommendedName>
        <fullName evidence="5">HIG1 domain-containing protein</fullName>
    </recommendedName>
</protein>
<comment type="caution">
    <text evidence="6">The sequence shown here is derived from an EMBL/GenBank/DDBJ whole genome shotgun (WGS) entry which is preliminary data.</text>
</comment>
<dbReference type="NCBIfam" id="NF033233">
    <property type="entry name" value="twin_helix"/>
    <property type="match status" value="1"/>
</dbReference>
<evidence type="ECO:0000313" key="7">
    <source>
        <dbReference type="Proteomes" id="UP001055247"/>
    </source>
</evidence>
<dbReference type="Proteomes" id="UP001055247">
    <property type="component" value="Unassembled WGS sequence"/>
</dbReference>
<evidence type="ECO:0000256" key="4">
    <source>
        <dbReference type="SAM" id="Phobius"/>
    </source>
</evidence>
<dbReference type="Gene3D" id="6.10.140.1320">
    <property type="match status" value="1"/>
</dbReference>
<feature type="transmembrane region" description="Helical" evidence="4">
    <location>
        <begin position="38"/>
        <end position="58"/>
    </location>
</feature>
<dbReference type="InterPro" id="IPR007667">
    <property type="entry name" value="Hypoxia_induced_domain"/>
</dbReference>
<dbReference type="PROSITE" id="PS51503">
    <property type="entry name" value="HIG1"/>
    <property type="match status" value="1"/>
</dbReference>
<evidence type="ECO:0000256" key="3">
    <source>
        <dbReference type="ARBA" id="ARBA00023136"/>
    </source>
</evidence>
<accession>A0AAV4ZR63</accession>
<keyword evidence="2 4" id="KW-1133">Transmembrane helix</keyword>
<organism evidence="6 7">
    <name type="scientific">Methylobacterium hispanicum</name>
    <dbReference type="NCBI Taxonomy" id="270350"/>
    <lineage>
        <taxon>Bacteria</taxon>
        <taxon>Pseudomonadati</taxon>
        <taxon>Pseudomonadota</taxon>
        <taxon>Alphaproteobacteria</taxon>
        <taxon>Hyphomicrobiales</taxon>
        <taxon>Methylobacteriaceae</taxon>
        <taxon>Methylobacterium</taxon>
    </lineage>
</organism>
<gene>
    <name evidence="6" type="ORF">BHAOGJBA_4602</name>
</gene>
<name>A0AAV4ZR63_9HYPH</name>
<dbReference type="AlphaFoldDB" id="A0AAV4ZR63"/>
<evidence type="ECO:0000256" key="1">
    <source>
        <dbReference type="ARBA" id="ARBA00022692"/>
    </source>
</evidence>
<dbReference type="RefSeq" id="WP_066919902.1">
    <property type="nucleotide sequence ID" value="NZ_BPQO01000023.1"/>
</dbReference>
<dbReference type="EMBL" id="BPQO01000023">
    <property type="protein sequence ID" value="GJD91056.1"/>
    <property type="molecule type" value="Genomic_DNA"/>
</dbReference>
<evidence type="ECO:0000313" key="6">
    <source>
        <dbReference type="EMBL" id="GJD91056.1"/>
    </source>
</evidence>
<feature type="domain" description="HIG1" evidence="5">
    <location>
        <begin position="1"/>
        <end position="61"/>
    </location>
</feature>
<keyword evidence="1 4" id="KW-0812">Transmembrane</keyword>
<dbReference type="Pfam" id="PF04588">
    <property type="entry name" value="HIG_1_N"/>
    <property type="match status" value="1"/>
</dbReference>